<evidence type="ECO:0000313" key="7">
    <source>
        <dbReference type="Proteomes" id="UP000069549"/>
    </source>
</evidence>
<evidence type="ECO:0000313" key="8">
    <source>
        <dbReference type="Proteomes" id="UP000219860"/>
    </source>
</evidence>
<evidence type="ECO:0000313" key="9">
    <source>
        <dbReference type="Proteomes" id="UP000219974"/>
    </source>
</evidence>
<dbReference type="EMBL" id="LT608269">
    <property type="protein sequence ID" value="SCM17654.1"/>
    <property type="molecule type" value="Genomic_DNA"/>
</dbReference>
<dbReference type="Proteomes" id="UP000219974">
    <property type="component" value="Chromosome 5"/>
</dbReference>
<dbReference type="EMBL" id="LT608141">
    <property type="protein sequence ID" value="SCL93413.1"/>
    <property type="molecule type" value="Genomic_DNA"/>
</dbReference>
<protein>
    <submittedName>
        <fullName evidence="2">Uncharacterized protein</fullName>
    </submittedName>
</protein>
<reference evidence="2 7" key="1">
    <citation type="submission" date="2016-02" db="EMBL/GenBank/DDBJ databases">
        <authorList>
            <consortium name="Pathogen Informatics"/>
        </authorList>
    </citation>
    <scope>NUCLEOTIDE SEQUENCE [LARGE SCALE GENOMIC DNA]</scope>
    <source>
        <strain evidence="2 7">K173</strain>
        <strain evidence="3 11">NK65 ny</strain>
        <strain evidence="6 10">NK65e</strain>
        <strain evidence="4 8">SP11 Antwerpcl1</strain>
        <strain evidence="5 9">SP11 RLL</strain>
    </source>
</reference>
<accession>A0A113R463</accession>
<evidence type="ECO:0000313" key="11">
    <source>
        <dbReference type="Proteomes" id="UP000516480"/>
    </source>
</evidence>
<evidence type="ECO:0000256" key="1">
    <source>
        <dbReference type="SAM" id="Coils"/>
    </source>
</evidence>
<dbReference type="Proteomes" id="UP000220214">
    <property type="component" value="Chromosome 5"/>
</dbReference>
<evidence type="ECO:0000313" key="5">
    <source>
        <dbReference type="EMBL" id="SCM17654.1"/>
    </source>
</evidence>
<evidence type="ECO:0000313" key="10">
    <source>
        <dbReference type="Proteomes" id="UP000220214"/>
    </source>
</evidence>
<name>A0A113R463_PLABE</name>
<dbReference type="EMBL" id="LT160025">
    <property type="protein sequence ID" value="CXI12868.1"/>
    <property type="molecule type" value="Genomic_DNA"/>
</dbReference>
<gene>
    <name evidence="2" type="ORF">PBK173_000092100</name>
    <name evidence="6" type="ORF">PBNK65E_000088500</name>
    <name evidence="3" type="ORF">PBNK65NY_000087900</name>
    <name evidence="4" type="ORF">PBSP11A_000088000</name>
    <name evidence="5" type="ORF">PBSP11RLL_000088300</name>
</gene>
<feature type="coiled-coil region" evidence="1">
    <location>
        <begin position="1045"/>
        <end position="1076"/>
    </location>
</feature>
<dbReference type="Proteomes" id="UP000219860">
    <property type="component" value="Chromosome 5"/>
</dbReference>
<dbReference type="Proteomes" id="UP000069549">
    <property type="component" value="Chromosome 5"/>
</dbReference>
<dbReference type="VEuPathDB" id="PlasmoDB:PBANKA_0522100"/>
<dbReference type="EMBL" id="LT608253">
    <property type="protein sequence ID" value="SCM15858.1"/>
    <property type="molecule type" value="Genomic_DNA"/>
</dbReference>
<evidence type="ECO:0000313" key="4">
    <source>
        <dbReference type="EMBL" id="SCM15858.1"/>
    </source>
</evidence>
<dbReference type="EMBL" id="LT614631">
    <property type="protein sequence ID" value="SCN23186.1"/>
    <property type="molecule type" value="Genomic_DNA"/>
</dbReference>
<evidence type="ECO:0000313" key="2">
    <source>
        <dbReference type="EMBL" id="CXI12868.1"/>
    </source>
</evidence>
<sequence length="1761" mass="211933">MENSNIFSEKINEFLKKKKIRENKLVNDKEKKEKKYDINNFKVYLTNELNKNSVHLILQNEKKDDNKYQVVEHIIQQNKKDNNIKTSKTENIDEIIPKSFANSSILKIKNTKLKINKYLDKCHNISTEKLKNYYICVNKIIDEIKEEALIRTNLLQKDLEASNHLIDKYIQNSITIKWNNPKVDIQRLQNKKDNYKVAIEYYENIFLFYLNKNFITNTNNTLNNPLTNKSNSNCSNKSNEIENESKIQCSSYYLCSESINFQIIKEIKMHLTQRIEDISNNWILVENIFTKLNENINKFILFFEKKYEDSKKNINKKIQELENQLKETIYFTNNEINVLIDDENEKNNILIELLNYFNDYILQIYKYIYNKYIECENIFYNILYEHNYDDNCYVYLSISENYINNLKNEKFLKNIINMFENNYINIYNDRVNKIKKDEYFVNFFILENSQDFFIPFNQYYENYMNKYEQIEHLLISYKNVILNLFFDFTNFINIIKNNTKKKEAVEKDQPYNTLSKFKKKEVANNLIHFDNKKLKRKIYENYISNILNYYNAINLRDDYFLLTFFEFLENLKSCVIISYIEIQKNITDHNNYCKIEINKLITNFDFLYNEYKINVEKCMNCTDYIQLKELHKENLELAKNIRLFFCTVEENANSINNKFVTQLKEKLVVLFLSILKKAKIISTDIQEAIIIEKKNNSPQKKNYEHARTYNDNTDLKVAKQENENNKKIIKNTEEDSTNVKQISINEDDNIVIKQLIGEEINYKYIFDFTSFFQTIYDNYKNNIKSLLCSKKFKSKNNYPIYKKNEKNKTQERKHRKKKTCNVQTNGDKIKISADILVGNMLKQFQKKKNEELAKRDQVAEIDKKTAEISFLNQDKNNKEENDKIPIAELNYDNIMYNIQILKNIFEEFLQTYYTNFKGILFEHMLKIKENAEQEEYTKYFEKIYKNNYIKIIEENEKAISQIAENLKYKFIKNKEKFEHFINKLNNLINEYTYIIDNQNAEEPLMKSLNKVNKLFLKMEKKSEKNCKREYQNDNEYGEEKYDVLVKNFKNNYKLFQDKLQNMINELNKEIKKVQTYYDMVIKIKEKNIDIEEIKKCLQNSINFRQNIIKKKNDIQNLYNSNIYIFNNKIKAIQTNNSTITQVPKNTLASNETITYLHAKEEIKNIILIFYFLLYHIKNSILITKITKQNNSQYDDTTKPAFLINTLPSQVKKTSIKSNVREGKNDNKDEIKVNTPQNKKIITYSICDNKKADINTNEINIKTKFEQIDKHIYNELKIFQKIKNIYELRISTNYILDNIFLSTNISKNINSLLFSKSANALKAEIDYAITFSLQNNKDVKYSSEISGDFKESEKKNEPSLKLIDIENDVKKYIENTLTRTKYSNLKFFLYTCIYIICIIIKALTPYNNNFFKENTGEYNHILFIYYDISYLIYKNYILQNDEKIKNNNLKELHIQKDTMSSYIYFTNNMLYKIKLFNLYNFEKKIVEDFLHTHFYTLSKIQINANKENPNWIKIRKEYMGDVFTLSIYLKVVSKKVAYFTFKENYQHHIYLSRQRIDIMQQNFMLKFEEINEKLEIKDNIPEIKLMRKIELYKLFNLYIIGIKNILSNHLYSLYENLYSNFIFFVYLLNMLPCNSGFNQNEQHHDIPYQKYDINFAKIRFQDNSINYNLNDIKKKVESVYGINHEKKKKKISDIKISNNQNKEYFHMPYNNENSYIVNKLEKKIEKYMQKFYADITKKMDAKKIEIIKIISNDKKINRKYYE</sequence>
<dbReference type="OMA" id="VDVMNEM"/>
<dbReference type="OrthoDB" id="371821at2759"/>
<organism evidence="2 7">
    <name type="scientific">Plasmodium berghei</name>
    <dbReference type="NCBI Taxonomy" id="5821"/>
    <lineage>
        <taxon>Eukaryota</taxon>
        <taxon>Sar</taxon>
        <taxon>Alveolata</taxon>
        <taxon>Apicomplexa</taxon>
        <taxon>Aconoidasida</taxon>
        <taxon>Haemosporida</taxon>
        <taxon>Plasmodiidae</taxon>
        <taxon>Plasmodium</taxon>
        <taxon>Plasmodium (Vinckeia)</taxon>
    </lineage>
</organism>
<proteinExistence type="predicted"/>
<evidence type="ECO:0000313" key="6">
    <source>
        <dbReference type="EMBL" id="SCN23186.1"/>
    </source>
</evidence>
<dbReference type="Proteomes" id="UP000516480">
    <property type="component" value="Chromosome 5"/>
</dbReference>
<evidence type="ECO:0000313" key="3">
    <source>
        <dbReference type="EMBL" id="SCL93413.1"/>
    </source>
</evidence>
<keyword evidence="1" id="KW-0175">Coiled coil</keyword>